<protein>
    <submittedName>
        <fullName evidence="4">ABC transporter ATP-binding protein</fullName>
    </submittedName>
</protein>
<evidence type="ECO:0000259" key="3">
    <source>
        <dbReference type="PROSITE" id="PS50893"/>
    </source>
</evidence>
<dbReference type="InterPro" id="IPR032781">
    <property type="entry name" value="ABC_tran_Xtn"/>
</dbReference>
<dbReference type="PROSITE" id="PS00211">
    <property type="entry name" value="ABC_TRANSPORTER_1"/>
    <property type="match status" value="2"/>
</dbReference>
<organism evidence="4 5">
    <name type="scientific">Bombilactobacillus bombi</name>
    <dbReference type="NCBI Taxonomy" id="1303590"/>
    <lineage>
        <taxon>Bacteria</taxon>
        <taxon>Bacillati</taxon>
        <taxon>Bacillota</taxon>
        <taxon>Bacilli</taxon>
        <taxon>Lactobacillales</taxon>
        <taxon>Lactobacillaceae</taxon>
        <taxon>Bombilactobacillus</taxon>
    </lineage>
</organism>
<dbReference type="GO" id="GO:0016887">
    <property type="term" value="F:ATP hydrolysis activity"/>
    <property type="evidence" value="ECO:0007669"/>
    <property type="project" value="InterPro"/>
</dbReference>
<dbReference type="GO" id="GO:0005524">
    <property type="term" value="F:ATP binding"/>
    <property type="evidence" value="ECO:0007669"/>
    <property type="project" value="UniProtKB-KW"/>
</dbReference>
<evidence type="ECO:0000313" key="4">
    <source>
        <dbReference type="EMBL" id="RHW49224.1"/>
    </source>
</evidence>
<evidence type="ECO:0000256" key="2">
    <source>
        <dbReference type="ARBA" id="ARBA00022840"/>
    </source>
</evidence>
<evidence type="ECO:0000256" key="1">
    <source>
        <dbReference type="ARBA" id="ARBA00022741"/>
    </source>
</evidence>
<dbReference type="FunFam" id="3.40.50.300:FF:000011">
    <property type="entry name" value="Putative ABC transporter ATP-binding component"/>
    <property type="match status" value="1"/>
</dbReference>
<dbReference type="SUPFAM" id="SSF52540">
    <property type="entry name" value="P-loop containing nucleoside triphosphate hydrolases"/>
    <property type="match status" value="2"/>
</dbReference>
<feature type="domain" description="ABC transporter" evidence="3">
    <location>
        <begin position="322"/>
        <end position="513"/>
    </location>
</feature>
<reference evidence="4 5" key="1">
    <citation type="submission" date="2018-07" db="EMBL/GenBank/DDBJ databases">
        <title>Genome sequences of six Lactobacillus spp. isolated from bumble bee guts.</title>
        <authorList>
            <person name="Motta E.V.S."/>
            <person name="Moran N.A."/>
        </authorList>
    </citation>
    <scope>NUCLEOTIDE SEQUENCE [LARGE SCALE GENOMIC DNA]</scope>
    <source>
        <strain evidence="4 5">BI-1.1</strain>
    </source>
</reference>
<dbReference type="Gene3D" id="3.40.50.300">
    <property type="entry name" value="P-loop containing nucleotide triphosphate hydrolases"/>
    <property type="match status" value="2"/>
</dbReference>
<dbReference type="Proteomes" id="UP000284109">
    <property type="component" value="Unassembled WGS sequence"/>
</dbReference>
<dbReference type="Pfam" id="PF12848">
    <property type="entry name" value="ABC_tran_Xtn"/>
    <property type="match status" value="1"/>
</dbReference>
<dbReference type="SMART" id="SM00382">
    <property type="entry name" value="AAA"/>
    <property type="match status" value="2"/>
</dbReference>
<keyword evidence="1" id="KW-0547">Nucleotide-binding</keyword>
<dbReference type="InterPro" id="IPR003593">
    <property type="entry name" value="AAA+_ATPase"/>
</dbReference>
<evidence type="ECO:0000313" key="5">
    <source>
        <dbReference type="Proteomes" id="UP000284109"/>
    </source>
</evidence>
<keyword evidence="5" id="KW-1185">Reference proteome</keyword>
<keyword evidence="2 4" id="KW-0067">ATP-binding</keyword>
<sequence length="514" mass="57396">MSIVKVEHLQHAYLDKVLYDDTNFQVNAHEHVGIIGQNGVGKSTFINILTGKITPDAGKITWKKKLKIGYLDQYASLTPGQTIRDFLRSAFAELLEQEQILEKLYQQMGTDSNPELIERAGNIQALLEEKGFYEIDTQIEQVATGLGIDALGYDHDVSALSGGQRSKLILAKLLLQNPDILLLDEPTNYLDTQHINWLADYLQNFAGAFVVISHDYEFLGRIVNVVYDLELGHLTRYSGTLKQALRQKAANQRTYLKTYASQQKKIAKTQAYIQKNKAGSRSKSAKSREKQLEKMTVLAPPSNRVKPNFSFPYVANASQIILDVNNLMIGYQEPLLQQEINFSLAMGEKMVIKGFNGIGKTTLIKTILGQIPPIAGSVQLSKIVTVAYYQQDLIWSQPLATPLVILQQQFPDKTQRTLRQALARAGLTAQQVGSAIKTLSGGEQVKVKLASLMLEPANVLILDEPTNHLDDDSKNSLQQSLKNYPGSIILVTHETGFYDPSWIDKILNIEKNIE</sequence>
<dbReference type="PROSITE" id="PS50893">
    <property type="entry name" value="ABC_TRANSPORTER_2"/>
    <property type="match status" value="2"/>
</dbReference>
<dbReference type="OrthoDB" id="9762369at2"/>
<accession>A0A3R6VI71</accession>
<dbReference type="AlphaFoldDB" id="A0A3R6VI71"/>
<name>A0A3R6VI71_9LACO</name>
<dbReference type="InterPro" id="IPR051309">
    <property type="entry name" value="ABCF_ATPase"/>
</dbReference>
<dbReference type="PANTHER" id="PTHR42855">
    <property type="entry name" value="ABC TRANSPORTER ATP-BINDING SUBUNIT"/>
    <property type="match status" value="1"/>
</dbReference>
<dbReference type="Pfam" id="PF00005">
    <property type="entry name" value="ABC_tran"/>
    <property type="match status" value="2"/>
</dbReference>
<gene>
    <name evidence="4" type="ORF">DS831_09230</name>
</gene>
<dbReference type="InterPro" id="IPR003439">
    <property type="entry name" value="ABC_transporter-like_ATP-bd"/>
</dbReference>
<dbReference type="PANTHER" id="PTHR42855:SF2">
    <property type="entry name" value="DRUG RESISTANCE ABC TRANSPORTER,ATP-BINDING PROTEIN"/>
    <property type="match status" value="1"/>
</dbReference>
<dbReference type="InterPro" id="IPR017871">
    <property type="entry name" value="ABC_transporter-like_CS"/>
</dbReference>
<dbReference type="InterPro" id="IPR027417">
    <property type="entry name" value="P-loop_NTPase"/>
</dbReference>
<dbReference type="EMBL" id="QOCR01000008">
    <property type="protein sequence ID" value="RHW49224.1"/>
    <property type="molecule type" value="Genomic_DNA"/>
</dbReference>
<feature type="domain" description="ABC transporter" evidence="3">
    <location>
        <begin position="4"/>
        <end position="256"/>
    </location>
</feature>
<dbReference type="CDD" id="cd03221">
    <property type="entry name" value="ABCF_EF-3"/>
    <property type="match status" value="2"/>
</dbReference>
<comment type="caution">
    <text evidence="4">The sequence shown here is derived from an EMBL/GenBank/DDBJ whole genome shotgun (WGS) entry which is preliminary data.</text>
</comment>
<dbReference type="RefSeq" id="WP_118903108.1">
    <property type="nucleotide sequence ID" value="NZ_QOCR01000008.1"/>
</dbReference>
<proteinExistence type="predicted"/>